<dbReference type="PANTHER" id="PTHR38601:SF1">
    <property type="entry name" value="HYDROGENASE-4 COMPONENT E"/>
    <property type="match status" value="1"/>
</dbReference>
<feature type="transmembrane region" description="Helical" evidence="6">
    <location>
        <begin position="162"/>
        <end position="186"/>
    </location>
</feature>
<evidence type="ECO:0000256" key="1">
    <source>
        <dbReference type="ARBA" id="ARBA00004651"/>
    </source>
</evidence>
<feature type="transmembrane region" description="Helical" evidence="6">
    <location>
        <begin position="24"/>
        <end position="45"/>
    </location>
</feature>
<feature type="transmembrane region" description="Helical" evidence="6">
    <location>
        <begin position="91"/>
        <end position="108"/>
    </location>
</feature>
<feature type="transmembrane region" description="Helical" evidence="6">
    <location>
        <begin position="114"/>
        <end position="132"/>
    </location>
</feature>
<protein>
    <submittedName>
        <fullName evidence="7">Hydrogenase</fullName>
    </submittedName>
</protein>
<reference evidence="7 8" key="1">
    <citation type="journal article" date="2014" name="Genome Announc.">
        <title>Draft Genome Sequence of Fervidicella metallireducens Strain AeBT, an Iron-Reducing Thermoanaerobe from the Great Artesian Basin.</title>
        <authorList>
            <person name="Patel B.K."/>
        </authorList>
    </citation>
    <scope>NUCLEOTIDE SEQUENCE [LARGE SCALE GENOMIC DNA]</scope>
    <source>
        <strain evidence="7 8">AeB</strain>
    </source>
</reference>
<dbReference type="RefSeq" id="WP_035379342.1">
    <property type="nucleotide sequence ID" value="NZ_AZQP01000016.1"/>
</dbReference>
<comment type="subcellular location">
    <subcellularLocation>
        <location evidence="1">Cell membrane</location>
        <topology evidence="1">Multi-pass membrane protein</topology>
    </subcellularLocation>
</comment>
<proteinExistence type="predicted"/>
<keyword evidence="8" id="KW-1185">Reference proteome</keyword>
<keyword evidence="5 6" id="KW-0472">Membrane</keyword>
<dbReference type="InterPro" id="IPR038730">
    <property type="entry name" value="HyfE-like"/>
</dbReference>
<gene>
    <name evidence="7" type="ORF">Q428_06895</name>
</gene>
<sequence length="203" mass="22650">MLEILSAVILISAIIMSSLRRVNLLIRGFSVQSLAISLVCFTLGFKTGEVHYYIIGALTLLVKTLIIPIVASKSVRELKINREMKLIIDGYWSSILTALSIATTYVFLDNFNNDFVKAGFVLMVLGGIILIGRKKAISQMIGFLVMENGLVLFEISMIKMTLIIEILIILEVLMLSVIMGVMVFYINKAFDTVNTDYLSNIKE</sequence>
<organism evidence="7 8">
    <name type="scientific">Fervidicella metallireducens AeB</name>
    <dbReference type="NCBI Taxonomy" id="1403537"/>
    <lineage>
        <taxon>Bacteria</taxon>
        <taxon>Bacillati</taxon>
        <taxon>Bacillota</taxon>
        <taxon>Clostridia</taxon>
        <taxon>Eubacteriales</taxon>
        <taxon>Clostridiaceae</taxon>
        <taxon>Fervidicella</taxon>
    </lineage>
</organism>
<dbReference type="EMBL" id="AZQP01000016">
    <property type="protein sequence ID" value="EYE88674.1"/>
    <property type="molecule type" value="Genomic_DNA"/>
</dbReference>
<evidence type="ECO:0000313" key="7">
    <source>
        <dbReference type="EMBL" id="EYE88674.1"/>
    </source>
</evidence>
<keyword evidence="2" id="KW-1003">Cell membrane</keyword>
<evidence type="ECO:0000256" key="6">
    <source>
        <dbReference type="SAM" id="Phobius"/>
    </source>
</evidence>
<comment type="caution">
    <text evidence="7">The sequence shown here is derived from an EMBL/GenBank/DDBJ whole genome shotgun (WGS) entry which is preliminary data.</text>
</comment>
<dbReference type="GO" id="GO:0005886">
    <property type="term" value="C:plasma membrane"/>
    <property type="evidence" value="ECO:0007669"/>
    <property type="project" value="UniProtKB-SubCell"/>
</dbReference>
<evidence type="ECO:0000256" key="5">
    <source>
        <dbReference type="ARBA" id="ARBA00023136"/>
    </source>
</evidence>
<dbReference type="Proteomes" id="UP000019681">
    <property type="component" value="Unassembled WGS sequence"/>
</dbReference>
<accession>A0A017RWA2</accession>
<keyword evidence="3 6" id="KW-0812">Transmembrane</keyword>
<feature type="transmembrane region" description="Helical" evidence="6">
    <location>
        <begin position="51"/>
        <end position="71"/>
    </location>
</feature>
<name>A0A017RWA2_9CLOT</name>
<dbReference type="PANTHER" id="PTHR38601">
    <property type="entry name" value="HYDROGENASE-4 COMPONENT E"/>
    <property type="match status" value="1"/>
</dbReference>
<dbReference type="STRING" id="1403537.Q428_06895"/>
<keyword evidence="4 6" id="KW-1133">Transmembrane helix</keyword>
<dbReference type="AlphaFoldDB" id="A0A017RWA2"/>
<dbReference type="OrthoDB" id="5298295at2"/>
<evidence type="ECO:0000313" key="8">
    <source>
        <dbReference type="Proteomes" id="UP000019681"/>
    </source>
</evidence>
<evidence type="ECO:0000256" key="4">
    <source>
        <dbReference type="ARBA" id="ARBA00022989"/>
    </source>
</evidence>
<evidence type="ECO:0000256" key="3">
    <source>
        <dbReference type="ARBA" id="ARBA00022692"/>
    </source>
</evidence>
<evidence type="ECO:0000256" key="2">
    <source>
        <dbReference type="ARBA" id="ARBA00022475"/>
    </source>
</evidence>